<organism evidence="1 2">
    <name type="scientific">Candidatus Tenderia electrophaga</name>
    <dbReference type="NCBI Taxonomy" id="1748243"/>
    <lineage>
        <taxon>Bacteria</taxon>
        <taxon>Pseudomonadati</taxon>
        <taxon>Pseudomonadota</taxon>
        <taxon>Gammaproteobacteria</taxon>
        <taxon>Candidatus Tenderiales</taxon>
        <taxon>Candidatus Tenderiaceae</taxon>
        <taxon>Candidatus Tenderia</taxon>
    </lineage>
</organism>
<proteinExistence type="predicted"/>
<dbReference type="KEGG" id="tee:Tel_15990"/>
<dbReference type="EMBL" id="CP013099">
    <property type="protein sequence ID" value="ALP54530.1"/>
    <property type="molecule type" value="Genomic_DNA"/>
</dbReference>
<dbReference type="Proteomes" id="UP000055136">
    <property type="component" value="Chromosome"/>
</dbReference>
<dbReference type="STRING" id="1748243.Tel_15990"/>
<evidence type="ECO:0000313" key="2">
    <source>
        <dbReference type="Proteomes" id="UP000055136"/>
    </source>
</evidence>
<keyword evidence="2" id="KW-1185">Reference proteome</keyword>
<evidence type="ECO:0000313" key="1">
    <source>
        <dbReference type="EMBL" id="ALP54530.1"/>
    </source>
</evidence>
<sequence length="89" mass="10274">MYIFLFPKAVDRVLDRLWIKYAKHNILCFYIWIISANQGLRHAIRLAALWISGCFMMPMSGAWHATCGANETPYLVSFSAYRASPTKEE</sequence>
<reference evidence="1" key="1">
    <citation type="submission" date="2015-10" db="EMBL/GenBank/DDBJ databases">
        <title>Description of Candidatus Tenderia electrophaga gen. nov, sp. nov., an Uncultivated Electroautotroph from a Biocathode Enrichment.</title>
        <authorList>
            <person name="Eddie B.J."/>
            <person name="Malanoski A.P."/>
            <person name="Wang Z."/>
            <person name="Hall R.J."/>
            <person name="Oh S.D."/>
            <person name="Heiner C."/>
            <person name="Lin B."/>
            <person name="Strycharz-Glaven S.M."/>
        </authorList>
    </citation>
    <scope>NUCLEOTIDE SEQUENCE [LARGE SCALE GENOMIC DNA]</scope>
    <source>
        <strain evidence="1">NRL1</strain>
    </source>
</reference>
<gene>
    <name evidence="1" type="ORF">Tel_15990</name>
</gene>
<dbReference type="AlphaFoldDB" id="A0A0S2THB3"/>
<name>A0A0S2THB3_9GAMM</name>
<accession>A0A0S2THB3</accession>
<protein>
    <submittedName>
        <fullName evidence="1">Uncharacterized protein</fullName>
    </submittedName>
</protein>